<name>A0A1X0NX15_9TRYP</name>
<dbReference type="AlphaFoldDB" id="A0A1X0NX15"/>
<dbReference type="EMBL" id="NBCO01000014">
    <property type="protein sequence ID" value="ORC89088.1"/>
    <property type="molecule type" value="Genomic_DNA"/>
</dbReference>
<comment type="caution">
    <text evidence="1">The sequence shown here is derived from an EMBL/GenBank/DDBJ whole genome shotgun (WGS) entry which is preliminary data.</text>
</comment>
<dbReference type="Proteomes" id="UP000192257">
    <property type="component" value="Unassembled WGS sequence"/>
</dbReference>
<organism evidence="1 2">
    <name type="scientific">Trypanosoma theileri</name>
    <dbReference type="NCBI Taxonomy" id="67003"/>
    <lineage>
        <taxon>Eukaryota</taxon>
        <taxon>Discoba</taxon>
        <taxon>Euglenozoa</taxon>
        <taxon>Kinetoplastea</taxon>
        <taxon>Metakinetoplastina</taxon>
        <taxon>Trypanosomatida</taxon>
        <taxon>Trypanosomatidae</taxon>
        <taxon>Trypanosoma</taxon>
    </lineage>
</organism>
<dbReference type="RefSeq" id="XP_028883154.1">
    <property type="nucleotide sequence ID" value="XM_029025744.1"/>
</dbReference>
<dbReference type="GeneID" id="39985524"/>
<keyword evidence="2" id="KW-1185">Reference proteome</keyword>
<accession>A0A1X0NX15</accession>
<evidence type="ECO:0000313" key="2">
    <source>
        <dbReference type="Proteomes" id="UP000192257"/>
    </source>
</evidence>
<reference evidence="1 2" key="1">
    <citation type="submission" date="2017-03" db="EMBL/GenBank/DDBJ databases">
        <title>An alternative strategy for trypanosome survival in the mammalian bloodstream revealed through genome and transcriptome analysis of the ubiquitous bovine parasite Trypanosoma (Megatrypanum) theileri.</title>
        <authorList>
            <person name="Kelly S."/>
            <person name="Ivens A."/>
            <person name="Mott A."/>
            <person name="O'Neill E."/>
            <person name="Emms D."/>
            <person name="Macleod O."/>
            <person name="Voorheis P."/>
            <person name="Matthews J."/>
            <person name="Matthews K."/>
            <person name="Carrington M."/>
        </authorList>
    </citation>
    <scope>NUCLEOTIDE SEQUENCE [LARGE SCALE GENOMIC DNA]</scope>
    <source>
        <strain evidence="1">Edinburgh</strain>
    </source>
</reference>
<evidence type="ECO:0000313" key="1">
    <source>
        <dbReference type="EMBL" id="ORC89088.1"/>
    </source>
</evidence>
<gene>
    <name evidence="1" type="ORF">TM35_000142990</name>
</gene>
<dbReference type="OrthoDB" id="262658at2759"/>
<protein>
    <submittedName>
        <fullName evidence="1">Uncharacterized protein</fullName>
    </submittedName>
</protein>
<proteinExistence type="predicted"/>
<sequence length="299" mass="35617">MIRDNKAWRRALRQRDVQECLAPSSRAAKSNMGPLFRRGCTDNVYSLRFVNFLRASDDSSPNTRERQKALQQRMQALWNPSTKISSCSSDTLLHNLLLHQLKLHGFSLGYKESRDAILKEQVREASQRRKKQNTQEEKERIENYRQKENEICNNEFQQRKLIMNKEKQRRDRIVADMHEQELIIMTNAEFAQRRKIFQEAYAQYNSIREEADRELQSITGISLVHLKEYFGIIQQEKDQRHNIIHLFQKQRKSMKTQLHMQLQKLVHAEIERITQQEKIIHQLIQLNSTIQGSVLHQQK</sequence>
<dbReference type="VEuPathDB" id="TriTrypDB:TM35_000142990"/>